<dbReference type="EMBL" id="JANQDH010000025">
    <property type="protein sequence ID" value="MDH6059584.1"/>
    <property type="molecule type" value="Genomic_DNA"/>
</dbReference>
<dbReference type="CDD" id="cd05188">
    <property type="entry name" value="MDR"/>
    <property type="match status" value="1"/>
</dbReference>
<sequence>MRNLAICGENINQSPVKTLGIAQIELNSVPILAGLLKTEDIDFDPDLPENRQQVLVRKIAFSCNYRDQGLMLRAAPYVKGDRYYVIGSEFVGEVVAVGAEVTNLQIGDRVIGDNQYPHSGVVGILPGVPTNQASKEYQVFHQVKLLKIPPQMPDEIAAGFSIGAQTTYSMIRKLNIQPGSNILVTAGKSNTSLFAIAALQKYQVNVYVTSTSWGFADKFSDLGVKQFIPVNLNTEKLIPPEIPGFDCIIDPFFDLHIGKLINNLVDGGRYITCGLYHQFFDPSFEYRGLTLSEIMTTVLVKNLQIIGNCIGQTEDLANAVQDYLNGQLPVAIDSVWSDTQISEFFTRTYHAKDRFGKVVYRYN</sequence>
<evidence type="ECO:0000313" key="2">
    <source>
        <dbReference type="EMBL" id="MDH6059584.1"/>
    </source>
</evidence>
<protein>
    <submittedName>
        <fullName evidence="2">Zinc-binding alcohol dehydrogenase family protein</fullName>
    </submittedName>
</protein>
<accession>A0AA43GQ51</accession>
<dbReference type="InterPro" id="IPR013154">
    <property type="entry name" value="ADH-like_N"/>
</dbReference>
<organism evidence="2 3">
    <name type="scientific">Chrysosporum bergii ANA360D</name>
    <dbReference type="NCBI Taxonomy" id="617107"/>
    <lineage>
        <taxon>Bacteria</taxon>
        <taxon>Bacillati</taxon>
        <taxon>Cyanobacteriota</taxon>
        <taxon>Cyanophyceae</taxon>
        <taxon>Nostocales</taxon>
        <taxon>Nodulariaceae</taxon>
        <taxon>Chrysosporum</taxon>
    </lineage>
</organism>
<dbReference type="InterPro" id="IPR011032">
    <property type="entry name" value="GroES-like_sf"/>
</dbReference>
<dbReference type="Gene3D" id="3.90.180.10">
    <property type="entry name" value="Medium-chain alcohol dehydrogenases, catalytic domain"/>
    <property type="match status" value="1"/>
</dbReference>
<feature type="domain" description="Enoyl reductase (ER)" evidence="1">
    <location>
        <begin position="34"/>
        <end position="360"/>
    </location>
</feature>
<dbReference type="GO" id="GO:0016491">
    <property type="term" value="F:oxidoreductase activity"/>
    <property type="evidence" value="ECO:0007669"/>
    <property type="project" value="InterPro"/>
</dbReference>
<comment type="caution">
    <text evidence="2">The sequence shown here is derived from an EMBL/GenBank/DDBJ whole genome shotgun (WGS) entry which is preliminary data.</text>
</comment>
<dbReference type="AlphaFoldDB" id="A0AA43GQ51"/>
<dbReference type="SUPFAM" id="SSF50129">
    <property type="entry name" value="GroES-like"/>
    <property type="match status" value="1"/>
</dbReference>
<dbReference type="InterPro" id="IPR051397">
    <property type="entry name" value="Zn-ADH-like_protein"/>
</dbReference>
<gene>
    <name evidence="2" type="ORF">NWP17_03875</name>
</gene>
<evidence type="ECO:0000259" key="1">
    <source>
        <dbReference type="SMART" id="SM00829"/>
    </source>
</evidence>
<name>A0AA43GQ51_9CYAN</name>
<evidence type="ECO:0000313" key="3">
    <source>
        <dbReference type="Proteomes" id="UP001159387"/>
    </source>
</evidence>
<dbReference type="InterPro" id="IPR036291">
    <property type="entry name" value="NAD(P)-bd_dom_sf"/>
</dbReference>
<dbReference type="Gene3D" id="3.40.50.720">
    <property type="entry name" value="NAD(P)-binding Rossmann-like Domain"/>
    <property type="match status" value="1"/>
</dbReference>
<reference evidence="2 3" key="1">
    <citation type="journal article" date="2023" name="J. Phycol.">
        <title>Chrysosporum ovalisporum is synonymous with the true-branching cyanobacterium Umezakia natans (Nostocales/Aphanizomenonaceae).</title>
        <authorList>
            <person name="McGregor G.B."/>
            <person name="Sendall B.C."/>
            <person name="Niiyama Y."/>
            <person name="Tuji A."/>
            <person name="Willis A."/>
        </authorList>
    </citation>
    <scope>NUCLEOTIDE SEQUENCE [LARGE SCALE GENOMIC DNA]</scope>
    <source>
        <strain evidence="2 3">ANA360D</strain>
    </source>
</reference>
<keyword evidence="3" id="KW-1185">Reference proteome</keyword>
<dbReference type="SUPFAM" id="SSF51735">
    <property type="entry name" value="NAD(P)-binding Rossmann-fold domains"/>
    <property type="match status" value="1"/>
</dbReference>
<dbReference type="InterPro" id="IPR020843">
    <property type="entry name" value="ER"/>
</dbReference>
<dbReference type="PANTHER" id="PTHR43677:SF4">
    <property type="entry name" value="QUINONE OXIDOREDUCTASE-LIKE PROTEIN 2"/>
    <property type="match status" value="1"/>
</dbReference>
<dbReference type="PANTHER" id="PTHR43677">
    <property type="entry name" value="SHORT-CHAIN DEHYDROGENASE/REDUCTASE"/>
    <property type="match status" value="1"/>
</dbReference>
<dbReference type="SMART" id="SM00829">
    <property type="entry name" value="PKS_ER"/>
    <property type="match status" value="1"/>
</dbReference>
<proteinExistence type="predicted"/>
<dbReference type="Pfam" id="PF08240">
    <property type="entry name" value="ADH_N"/>
    <property type="match status" value="1"/>
</dbReference>
<dbReference type="Proteomes" id="UP001159387">
    <property type="component" value="Unassembled WGS sequence"/>
</dbReference>
<dbReference type="RefSeq" id="WP_280653596.1">
    <property type="nucleotide sequence ID" value="NZ_JANQDH010000025.1"/>
</dbReference>